<dbReference type="InterPro" id="IPR025737">
    <property type="entry name" value="FApF"/>
</dbReference>
<dbReference type="EMBL" id="BJYZ01000066">
    <property type="protein sequence ID" value="GEO43189.1"/>
    <property type="molecule type" value="Genomic_DNA"/>
</dbReference>
<accession>A0A512E3A7</accession>
<dbReference type="AlphaFoldDB" id="A0A512E3A7"/>
<evidence type="ECO:0000313" key="3">
    <source>
        <dbReference type="Proteomes" id="UP000321523"/>
    </source>
</evidence>
<sequence length="363" mass="38922">MAWDRQFIRIKSERFGSVKAATTEIADIRTQLSLPETVSTIANGPPRVQMLSDAQLLTQGRGPEPQQPGQIAQTSADDSGSASPPSDQARPGTVGKPSDQDEDPNLNRVFLREATVLLAPGEIDTELAFSYARDEVGGETNRDLRLGPSVRVGILDRLEAFADIAVAYADREIVTGAETLGGEETGLGDLVAGLKYLAVREDELWPDIVLAGSVTFPTAKDPAIGNPNRVALGGGRWRVSGAATFIRSYDPAVLFGSVGYTHSFKDTLSGVEIEGGQSVSYSFGAGFAINNQISLSGQFFGAYQTEIKLNGEEIDGSNREPMALRSSLTYRIADGQYLEPAVTYGLNDSAPDVILQLSYSHRF</sequence>
<dbReference type="Proteomes" id="UP000321523">
    <property type="component" value="Unassembled WGS sequence"/>
</dbReference>
<evidence type="ECO:0000313" key="2">
    <source>
        <dbReference type="EMBL" id="GEO43189.1"/>
    </source>
</evidence>
<reference evidence="2 3" key="1">
    <citation type="submission" date="2019-07" db="EMBL/GenBank/DDBJ databases">
        <title>Whole genome shotgun sequence of Skermanella aerolata NBRC 106429.</title>
        <authorList>
            <person name="Hosoyama A."/>
            <person name="Uohara A."/>
            <person name="Ohji S."/>
            <person name="Ichikawa N."/>
        </authorList>
    </citation>
    <scope>NUCLEOTIDE SEQUENCE [LARGE SCALE GENOMIC DNA]</scope>
    <source>
        <strain evidence="2 3">NBRC 106429</strain>
    </source>
</reference>
<evidence type="ECO:0008006" key="4">
    <source>
        <dbReference type="Google" id="ProtNLM"/>
    </source>
</evidence>
<gene>
    <name evidence="2" type="ORF">SAE02_73370</name>
</gene>
<proteinExistence type="predicted"/>
<evidence type="ECO:0000256" key="1">
    <source>
        <dbReference type="SAM" id="MobiDB-lite"/>
    </source>
</evidence>
<comment type="caution">
    <text evidence="2">The sequence shown here is derived from an EMBL/GenBank/DDBJ whole genome shotgun (WGS) entry which is preliminary data.</text>
</comment>
<feature type="compositionally biased region" description="Low complexity" evidence="1">
    <location>
        <begin position="59"/>
        <end position="87"/>
    </location>
</feature>
<feature type="region of interest" description="Disordered" evidence="1">
    <location>
        <begin position="59"/>
        <end position="105"/>
    </location>
</feature>
<name>A0A512E3A7_9PROT</name>
<protein>
    <recommendedName>
        <fullName evidence="4">Transporter</fullName>
    </recommendedName>
</protein>
<keyword evidence="3" id="KW-1185">Reference proteome</keyword>
<organism evidence="2 3">
    <name type="scientific">Skermanella aerolata</name>
    <dbReference type="NCBI Taxonomy" id="393310"/>
    <lineage>
        <taxon>Bacteria</taxon>
        <taxon>Pseudomonadati</taxon>
        <taxon>Pseudomonadota</taxon>
        <taxon>Alphaproteobacteria</taxon>
        <taxon>Rhodospirillales</taxon>
        <taxon>Azospirillaceae</taxon>
        <taxon>Skermanella</taxon>
    </lineage>
</organism>
<dbReference type="Pfam" id="PF13557">
    <property type="entry name" value="Phenol_MetA_deg"/>
    <property type="match status" value="1"/>
</dbReference>